<feature type="chain" id="PRO_5008588509" evidence="2">
    <location>
        <begin position="51"/>
        <end position="344"/>
    </location>
</feature>
<feature type="signal peptide" evidence="2">
    <location>
        <begin position="1"/>
        <end position="50"/>
    </location>
</feature>
<evidence type="ECO:0000313" key="3">
    <source>
        <dbReference type="EMBL" id="JAT39847.1"/>
    </source>
</evidence>
<feature type="compositionally biased region" description="Polar residues" evidence="1">
    <location>
        <begin position="321"/>
        <end position="338"/>
    </location>
</feature>
<proteinExistence type="predicted"/>
<protein>
    <submittedName>
        <fullName evidence="3">Uncharacterized protein</fullName>
    </submittedName>
</protein>
<name>A0A1B6MVA3_9HEMI</name>
<sequence>WLSARLPFLVLNPGPVSHSQSTASVTGMNMSSPPDMRLFLLLLALGSAHALPKWNPEDKEFPQPEERINLHHTLKDVASAATKAVKDVHGYIHQEITSVGKKGLDIIGPPLMKIAAPMIYIKDQLDSLVTQKDPHLYQEKTLASMGEPNPTDPSRAEELHDKIISFEDSQNNPDSTTIQDGLKSLDAIPTEESSSSIHSMTKRKVSSNAILENYISEPDKAHDSSAGDNVDKTHRDLTTKSESAKKVFELLSRVSKITMDIRLGHGQPLLLANIFRMGRPSMVDNVTEPPQMDSSKEETGNSTTECLLCVLKGGKTHEYGDSQSDSSTALMSMMPRTNSDIKGK</sequence>
<keyword evidence="2" id="KW-0732">Signal</keyword>
<gene>
    <name evidence="3" type="ORF">g.17146</name>
</gene>
<reference evidence="3" key="1">
    <citation type="submission" date="2015-11" db="EMBL/GenBank/DDBJ databases">
        <title>De novo transcriptome assembly of four potential Pierce s Disease insect vectors from Arizona vineyards.</title>
        <authorList>
            <person name="Tassone E.E."/>
        </authorList>
    </citation>
    <scope>NUCLEOTIDE SEQUENCE</scope>
</reference>
<evidence type="ECO:0000256" key="2">
    <source>
        <dbReference type="SAM" id="SignalP"/>
    </source>
</evidence>
<organism evidence="3">
    <name type="scientific">Graphocephala atropunctata</name>
    <dbReference type="NCBI Taxonomy" id="36148"/>
    <lineage>
        <taxon>Eukaryota</taxon>
        <taxon>Metazoa</taxon>
        <taxon>Ecdysozoa</taxon>
        <taxon>Arthropoda</taxon>
        <taxon>Hexapoda</taxon>
        <taxon>Insecta</taxon>
        <taxon>Pterygota</taxon>
        <taxon>Neoptera</taxon>
        <taxon>Paraneoptera</taxon>
        <taxon>Hemiptera</taxon>
        <taxon>Auchenorrhyncha</taxon>
        <taxon>Membracoidea</taxon>
        <taxon>Cicadellidae</taxon>
        <taxon>Cicadellinae</taxon>
        <taxon>Cicadellini</taxon>
        <taxon>Graphocephala</taxon>
    </lineage>
</organism>
<evidence type="ECO:0000256" key="1">
    <source>
        <dbReference type="SAM" id="MobiDB-lite"/>
    </source>
</evidence>
<dbReference type="EMBL" id="GEBQ01000130">
    <property type="protein sequence ID" value="JAT39847.1"/>
    <property type="molecule type" value="Transcribed_RNA"/>
</dbReference>
<feature type="non-terminal residue" evidence="3">
    <location>
        <position position="1"/>
    </location>
</feature>
<accession>A0A1B6MVA3</accession>
<dbReference type="AlphaFoldDB" id="A0A1B6MVA3"/>
<feature type="region of interest" description="Disordered" evidence="1">
    <location>
        <begin position="316"/>
        <end position="344"/>
    </location>
</feature>